<organism evidence="3 4">
    <name type="scientific">Larkinella arboricola</name>
    <dbReference type="NCBI Taxonomy" id="643671"/>
    <lineage>
        <taxon>Bacteria</taxon>
        <taxon>Pseudomonadati</taxon>
        <taxon>Bacteroidota</taxon>
        <taxon>Cytophagia</taxon>
        <taxon>Cytophagales</taxon>
        <taxon>Spirosomataceae</taxon>
        <taxon>Larkinella</taxon>
    </lineage>
</organism>
<sequence length="418" mass="47335">MPTYSTAVWQPIIPYCVISIVVVVCLLAVGLQLIYIIGIFSRLVFHTSRNGSESSDSTAALTSSLPPPVSIIVCAWNELENLQTLLPLLDSQVYPTFEVLVMDDRSTDGSRQFLEQAVGELPHLRFIRIDREHEHVTPKKYALTTGIRNAAHDIILLTDADCEPASEYWLAGMVAQLDEPEKEIVLGFGAYKREKDGWINRLIRYETLFTAIQYLSMALTGLPYMGVGRNLMYRRQLFLENKGFYSHIRVLGGDDDLFINEVATSRNVAVSLHTTTFTYSKPKATFAEWWHQKQRHLSVGKYYRTSHKFWLGLLSLSHILSWLTGPVVGVITLVGVLDTGFSALVNQPDGRLLVIASGLFLLRVLLFWVIVGRISYRLGHTVNWPTIPVMDLVLAVYYAIMGFVTLRPRSKKRKITWK</sequence>
<protein>
    <submittedName>
        <fullName evidence="3">Cellulose synthase/poly-beta-1,6-N-acetylglucosamine synthase-like glycosyltransferase</fullName>
    </submittedName>
</protein>
<dbReference type="InterPro" id="IPR050256">
    <property type="entry name" value="Glycosyltransferase_2"/>
</dbReference>
<comment type="caution">
    <text evidence="3">The sequence shown here is derived from an EMBL/GenBank/DDBJ whole genome shotgun (WGS) entry which is preliminary data.</text>
</comment>
<dbReference type="InterPro" id="IPR029044">
    <property type="entry name" value="Nucleotide-diphossugar_trans"/>
</dbReference>
<evidence type="ECO:0000259" key="2">
    <source>
        <dbReference type="Pfam" id="PF00535"/>
    </source>
</evidence>
<evidence type="ECO:0000313" key="4">
    <source>
        <dbReference type="Proteomes" id="UP000248790"/>
    </source>
</evidence>
<gene>
    <name evidence="3" type="ORF">LX87_02485</name>
</gene>
<evidence type="ECO:0000256" key="1">
    <source>
        <dbReference type="SAM" id="Phobius"/>
    </source>
</evidence>
<dbReference type="RefSeq" id="WP_229310644.1">
    <property type="nucleotide sequence ID" value="NZ_QLMC01000003.1"/>
</dbReference>
<name>A0A327WWR1_LARAB</name>
<dbReference type="AlphaFoldDB" id="A0A327WWR1"/>
<accession>A0A327WWR1</accession>
<feature type="domain" description="Glycosyltransferase 2-like" evidence="2">
    <location>
        <begin position="70"/>
        <end position="238"/>
    </location>
</feature>
<feature type="transmembrane region" description="Helical" evidence="1">
    <location>
        <begin position="386"/>
        <end position="406"/>
    </location>
</feature>
<keyword evidence="1" id="KW-0472">Membrane</keyword>
<dbReference type="InterPro" id="IPR001173">
    <property type="entry name" value="Glyco_trans_2-like"/>
</dbReference>
<dbReference type="Gene3D" id="3.90.550.10">
    <property type="entry name" value="Spore Coat Polysaccharide Biosynthesis Protein SpsA, Chain A"/>
    <property type="match status" value="1"/>
</dbReference>
<keyword evidence="1" id="KW-1133">Transmembrane helix</keyword>
<proteinExistence type="predicted"/>
<keyword evidence="3" id="KW-0808">Transferase</keyword>
<dbReference type="GO" id="GO:0016740">
    <property type="term" value="F:transferase activity"/>
    <property type="evidence" value="ECO:0007669"/>
    <property type="project" value="UniProtKB-KW"/>
</dbReference>
<dbReference type="Proteomes" id="UP000248790">
    <property type="component" value="Unassembled WGS sequence"/>
</dbReference>
<feature type="transmembrane region" description="Helical" evidence="1">
    <location>
        <begin position="352"/>
        <end position="374"/>
    </location>
</feature>
<keyword evidence="4" id="KW-1185">Reference proteome</keyword>
<dbReference type="Pfam" id="PF00535">
    <property type="entry name" value="Glycos_transf_2"/>
    <property type="match status" value="1"/>
</dbReference>
<dbReference type="SUPFAM" id="SSF53448">
    <property type="entry name" value="Nucleotide-diphospho-sugar transferases"/>
    <property type="match status" value="1"/>
</dbReference>
<feature type="transmembrane region" description="Helical" evidence="1">
    <location>
        <begin position="12"/>
        <end position="40"/>
    </location>
</feature>
<evidence type="ECO:0000313" key="3">
    <source>
        <dbReference type="EMBL" id="RAJ97583.1"/>
    </source>
</evidence>
<reference evidence="3 4" key="1">
    <citation type="submission" date="2018-06" db="EMBL/GenBank/DDBJ databases">
        <title>Genomic Encyclopedia of Archaeal and Bacterial Type Strains, Phase II (KMG-II): from individual species to whole genera.</title>
        <authorList>
            <person name="Goeker M."/>
        </authorList>
    </citation>
    <scope>NUCLEOTIDE SEQUENCE [LARGE SCALE GENOMIC DNA]</scope>
    <source>
        <strain evidence="3 4">DSM 21851</strain>
    </source>
</reference>
<dbReference type="EMBL" id="QLMC01000003">
    <property type="protein sequence ID" value="RAJ97583.1"/>
    <property type="molecule type" value="Genomic_DNA"/>
</dbReference>
<dbReference type="PANTHER" id="PTHR48090">
    <property type="entry name" value="UNDECAPRENYL-PHOSPHATE 4-DEOXY-4-FORMAMIDO-L-ARABINOSE TRANSFERASE-RELATED"/>
    <property type="match status" value="1"/>
</dbReference>
<feature type="transmembrane region" description="Helical" evidence="1">
    <location>
        <begin position="319"/>
        <end position="345"/>
    </location>
</feature>
<keyword evidence="1" id="KW-0812">Transmembrane</keyword>